<dbReference type="EMBL" id="FOYM01000003">
    <property type="protein sequence ID" value="SFQ97860.1"/>
    <property type="molecule type" value="Genomic_DNA"/>
</dbReference>
<dbReference type="Proteomes" id="UP000199584">
    <property type="component" value="Unassembled WGS sequence"/>
</dbReference>
<dbReference type="GO" id="GO:0006508">
    <property type="term" value="P:proteolysis"/>
    <property type="evidence" value="ECO:0007669"/>
    <property type="project" value="UniProtKB-KW"/>
</dbReference>
<sequence>MRQKKQRMARRFSFGCGKEVCNTINSKRWALVLTIVLLALGLAAWLGMNSPTGGESRKNDKAGNPNDSGAAQDEQNLAVYALELQRPPSSAEKAKLAEQVDWMGGLNGETLLVRAGKQQKQALVDLPYVKSLTEYRPEQKLPAELQTGRAELEKQSSTGGKTAEPVVLTITLAGDGDKPAVIQLVKRLGGRVLEGAAGEGRYLRVELPGAAVNELAGSPRVLYVEEYTRPELLNDRARDIVGARPLAIPGFVTVDGLNGAGQTIALADSGLDTGSPGNLHPDLESPPGRKPRVIMIKSWAGVETPADTVGHGTHMAGTLVGSGKASDGKYAGLAPGASLYFQGIVDKDDNPAPPLDLRELFEPAYNADARIHVNGWGKKQNTYDSAASQIDAFVREHPDFLAIFGAGNSGPRGGTLTAEANSKNALVVGASLSPRPAFENDTGSTEEIAAFSSRGPAQDGRIKPELVAPGTSIISTASRLLGGDLPGRPEYTVMQGTSMATAVTGGAAALLRQYMTENTGFEEPSAALLKAALINGAGRLDAEPEAAGFGLLDIGSTILALENRLFDLVDEPKGLATGESFTVKKNVEHSGAPFKATLAWSDPAAAPGAAPALVNNLDLEVIAPDGAKYFGNDFARRGERDVLNNVEQVYIPDPQPGTYTIVVHGRSVPEDASPERGLTQDFALVFGQMPARKPVQSSSDGKITLAGGERPALPPDTLLAVDDRLLPAGDLPPAGAELYLVGPPGQPRRAYAVGRTWRAGGVKSLAEGESMVLVRMNRDYREGGYAIEGSIENALTINGKPVDNGQAIPPGADVTANINPHTQTIWQANLASVEIKGILTNIDMTNRQLKLLDHQLVYNLAEEASVSFSDILLDGDPADLPFGASTDAGLEKLLPGMPVHIILGSDGKIYHLAVKRDMVVGQVTGVETGTDTITLSSGGRYHVMAGIKIVRDRRPVEMGNIRAGDLVMLNLIPNSTEALGITVYSDASYGRVIFAEKDTFYMMDSRKGFRYLSFSPQTQVFRWGMAAGTSILSPGQWVRVISDPVSGEVWRVDIAEAAGKVKGVLESYSPGQGIKLSDGSTYRLSSVAVVTKNGLPVRFRDLVPGEPVTVSALYGPGGEQIVAALEAETRDGVEPPLLEIRSTIPFEDFSLVTGKTGASRLYARLPGGDGQAVELTDNGEFYYPVSVGEAEAIQLVAVDGATGGVASLQLSLPRRQKGFSDIDGHWAETDIRHLVSRGMLSGYPDGTFRPDSAVTRVEFTVMLARLLGTGGAPANLPYKDADTIPHWAENAVALAYGRGLAVGYDDNTFRPLERITREEAAALLVRAWGLLRGLPEEPPEKPDYKDWQIVAAWAREDVSKSHALGLLSGRPGNLFAPGAYITRAETAAALNRLLDLLTQKTS</sequence>
<dbReference type="PANTHER" id="PTHR43399">
    <property type="entry name" value="SUBTILISIN-RELATED"/>
    <property type="match status" value="1"/>
</dbReference>
<keyword evidence="7" id="KW-0472">Membrane</keyword>
<organism evidence="9 10">
    <name type="scientific">Desulfoscipio geothermicus DSM 3669</name>
    <dbReference type="NCBI Taxonomy" id="1121426"/>
    <lineage>
        <taxon>Bacteria</taxon>
        <taxon>Bacillati</taxon>
        <taxon>Bacillota</taxon>
        <taxon>Clostridia</taxon>
        <taxon>Eubacteriales</taxon>
        <taxon>Desulfallaceae</taxon>
        <taxon>Desulfoscipio</taxon>
    </lineage>
</organism>
<dbReference type="PRINTS" id="PR00723">
    <property type="entry name" value="SUBTILISIN"/>
</dbReference>
<keyword evidence="10" id="KW-1185">Reference proteome</keyword>
<feature type="domain" description="SLH" evidence="8">
    <location>
        <begin position="1214"/>
        <end position="1274"/>
    </location>
</feature>
<evidence type="ECO:0000259" key="8">
    <source>
        <dbReference type="PROSITE" id="PS51272"/>
    </source>
</evidence>
<feature type="region of interest" description="Disordered" evidence="6">
    <location>
        <begin position="52"/>
        <end position="71"/>
    </location>
</feature>
<evidence type="ECO:0000313" key="10">
    <source>
        <dbReference type="Proteomes" id="UP000199584"/>
    </source>
</evidence>
<dbReference type="PROSITE" id="PS51272">
    <property type="entry name" value="SLH"/>
    <property type="match status" value="3"/>
</dbReference>
<evidence type="ECO:0000256" key="6">
    <source>
        <dbReference type="SAM" id="MobiDB-lite"/>
    </source>
</evidence>
<dbReference type="InterPro" id="IPR034058">
    <property type="entry name" value="TagA/B/C/D_pept_dom"/>
</dbReference>
<dbReference type="Gene3D" id="2.60.120.380">
    <property type="match status" value="1"/>
</dbReference>
<dbReference type="Pfam" id="PF00395">
    <property type="entry name" value="SLH"/>
    <property type="match status" value="3"/>
</dbReference>
<dbReference type="PANTHER" id="PTHR43399:SF5">
    <property type="entry name" value="PEPTIDASE S8 FAMILY WITH PROTEASE-ASSOCIATED DOMAIN"/>
    <property type="match status" value="1"/>
</dbReference>
<evidence type="ECO:0000313" key="9">
    <source>
        <dbReference type="EMBL" id="SFQ97860.1"/>
    </source>
</evidence>
<feature type="active site" description="Charge relay system" evidence="5">
    <location>
        <position position="311"/>
    </location>
</feature>
<protein>
    <submittedName>
        <fullName evidence="9">S-layer homology domain-containing protein</fullName>
    </submittedName>
</protein>
<proteinExistence type="inferred from homology"/>
<dbReference type="CDD" id="cd04842">
    <property type="entry name" value="Peptidases_S8_Kp43_protease"/>
    <property type="match status" value="1"/>
</dbReference>
<evidence type="ECO:0000256" key="1">
    <source>
        <dbReference type="ARBA" id="ARBA00022670"/>
    </source>
</evidence>
<dbReference type="InterPro" id="IPR001119">
    <property type="entry name" value="SLH_dom"/>
</dbReference>
<feature type="active site" description="Charge relay system" evidence="5">
    <location>
        <position position="498"/>
    </location>
</feature>
<name>A0A1I6CXG4_9FIRM</name>
<feature type="domain" description="SLH" evidence="8">
    <location>
        <begin position="1341"/>
        <end position="1402"/>
    </location>
</feature>
<evidence type="ECO:0000256" key="5">
    <source>
        <dbReference type="PROSITE-ProRule" id="PRU01240"/>
    </source>
</evidence>
<keyword evidence="3 5" id="KW-0378">Hydrolase</keyword>
<feature type="transmembrane region" description="Helical" evidence="7">
    <location>
        <begin position="29"/>
        <end position="48"/>
    </location>
</feature>
<reference evidence="10" key="1">
    <citation type="submission" date="2016-10" db="EMBL/GenBank/DDBJ databases">
        <authorList>
            <person name="Varghese N."/>
            <person name="Submissions S."/>
        </authorList>
    </citation>
    <scope>NUCLEOTIDE SEQUENCE [LARGE SCALE GENOMIC DNA]</scope>
    <source>
        <strain evidence="10">DSM 3669</strain>
    </source>
</reference>
<dbReference type="InterPro" id="IPR000209">
    <property type="entry name" value="Peptidase_S8/S53_dom"/>
</dbReference>
<keyword evidence="1 5" id="KW-0645">Protease</keyword>
<keyword evidence="7" id="KW-1133">Transmembrane helix</keyword>
<evidence type="ECO:0000256" key="7">
    <source>
        <dbReference type="SAM" id="Phobius"/>
    </source>
</evidence>
<evidence type="ECO:0000256" key="2">
    <source>
        <dbReference type="ARBA" id="ARBA00022737"/>
    </source>
</evidence>
<dbReference type="GO" id="GO:0004252">
    <property type="term" value="F:serine-type endopeptidase activity"/>
    <property type="evidence" value="ECO:0007669"/>
    <property type="project" value="UniProtKB-UniRule"/>
</dbReference>
<dbReference type="Gene3D" id="3.40.50.200">
    <property type="entry name" value="Peptidase S8/S53 domain"/>
    <property type="match status" value="1"/>
</dbReference>
<dbReference type="PROSITE" id="PS51892">
    <property type="entry name" value="SUBTILASE"/>
    <property type="match status" value="1"/>
</dbReference>
<dbReference type="SUPFAM" id="SSF52743">
    <property type="entry name" value="Subtilisin-like"/>
    <property type="match status" value="1"/>
</dbReference>
<keyword evidence="7" id="KW-0812">Transmembrane</keyword>
<dbReference type="Pfam" id="PF00082">
    <property type="entry name" value="Peptidase_S8"/>
    <property type="match status" value="1"/>
</dbReference>
<feature type="active site" description="Charge relay system" evidence="5">
    <location>
        <position position="268"/>
    </location>
</feature>
<dbReference type="InterPro" id="IPR036852">
    <property type="entry name" value="Peptidase_S8/S53_dom_sf"/>
</dbReference>
<evidence type="ECO:0000256" key="3">
    <source>
        <dbReference type="ARBA" id="ARBA00022801"/>
    </source>
</evidence>
<dbReference type="InterPro" id="IPR051048">
    <property type="entry name" value="Peptidase_S8/S53_subtilisin"/>
</dbReference>
<dbReference type="InterPro" id="IPR015500">
    <property type="entry name" value="Peptidase_S8_subtilisin-rel"/>
</dbReference>
<keyword evidence="2" id="KW-0677">Repeat</keyword>
<accession>A0A1I6CXG4</accession>
<gene>
    <name evidence="9" type="ORF">SAMN05660706_1036</name>
</gene>
<comment type="similarity">
    <text evidence="5">Belongs to the peptidase S8 family.</text>
</comment>
<keyword evidence="4 5" id="KW-0720">Serine protease</keyword>
<dbReference type="STRING" id="39060.SAMN05660706_1036"/>
<evidence type="ECO:0000256" key="4">
    <source>
        <dbReference type="ARBA" id="ARBA00022825"/>
    </source>
</evidence>
<feature type="domain" description="SLH" evidence="8">
    <location>
        <begin position="1275"/>
        <end position="1338"/>
    </location>
</feature>